<comment type="caution">
    <text evidence="9">The sequence shown here is derived from an EMBL/GenBank/DDBJ whole genome shotgun (WGS) entry which is preliminary data.</text>
</comment>
<dbReference type="InterPro" id="IPR002942">
    <property type="entry name" value="S4_RNA-bd"/>
</dbReference>
<keyword evidence="5" id="KW-0687">Ribonucleoprotein</keyword>
<dbReference type="OrthoDB" id="3356781at2759"/>
<evidence type="ECO:0000256" key="6">
    <source>
        <dbReference type="PROSITE-ProRule" id="PRU00182"/>
    </source>
</evidence>
<feature type="compositionally biased region" description="Basic and acidic residues" evidence="7">
    <location>
        <begin position="232"/>
        <end position="242"/>
    </location>
</feature>
<dbReference type="CDD" id="cd00165">
    <property type="entry name" value="S4"/>
    <property type="match status" value="1"/>
</dbReference>
<dbReference type="InterPro" id="IPR036986">
    <property type="entry name" value="S4_RNA-bd_sf"/>
</dbReference>
<dbReference type="SMART" id="SM00363">
    <property type="entry name" value="S4"/>
    <property type="match status" value="1"/>
</dbReference>
<protein>
    <recommendedName>
        <fullName evidence="8">RNA-binding S4 domain-containing protein</fullName>
    </recommendedName>
</protein>
<evidence type="ECO:0000313" key="9">
    <source>
        <dbReference type="EMBL" id="TPX73312.1"/>
    </source>
</evidence>
<accession>A0A507FAZ8</accession>
<dbReference type="GO" id="GO:0003735">
    <property type="term" value="F:structural constituent of ribosome"/>
    <property type="evidence" value="ECO:0007669"/>
    <property type="project" value="TreeGrafter"/>
</dbReference>
<comment type="similarity">
    <text evidence="1">Belongs to the universal ribosomal protein uS4 family.</text>
</comment>
<dbReference type="PANTHER" id="PTHR11831:SF4">
    <property type="entry name" value="SMALL RIBOSOMAL SUBUNIT PROTEIN US4M"/>
    <property type="match status" value="1"/>
</dbReference>
<evidence type="ECO:0000259" key="8">
    <source>
        <dbReference type="SMART" id="SM00363"/>
    </source>
</evidence>
<evidence type="ECO:0000313" key="10">
    <source>
        <dbReference type="Proteomes" id="UP000320333"/>
    </source>
</evidence>
<gene>
    <name evidence="9" type="ORF">CcCBS67573_g05412</name>
</gene>
<feature type="domain" description="RNA-binding S4" evidence="8">
    <location>
        <begin position="108"/>
        <end position="170"/>
    </location>
</feature>
<keyword evidence="3 6" id="KW-0694">RNA-binding</keyword>
<proteinExistence type="inferred from homology"/>
<keyword evidence="4" id="KW-0689">Ribosomal protein</keyword>
<dbReference type="STRING" id="246404.A0A507FAZ8"/>
<dbReference type="EMBL" id="QEAP01000194">
    <property type="protein sequence ID" value="TPX73312.1"/>
    <property type="molecule type" value="Genomic_DNA"/>
</dbReference>
<evidence type="ECO:0000256" key="1">
    <source>
        <dbReference type="ARBA" id="ARBA00007465"/>
    </source>
</evidence>
<evidence type="ECO:0000256" key="7">
    <source>
        <dbReference type="SAM" id="MobiDB-lite"/>
    </source>
</evidence>
<feature type="region of interest" description="Disordered" evidence="7">
    <location>
        <begin position="175"/>
        <end position="249"/>
    </location>
</feature>
<evidence type="ECO:0000256" key="2">
    <source>
        <dbReference type="ARBA" id="ARBA00022730"/>
    </source>
</evidence>
<dbReference type="GO" id="GO:0042274">
    <property type="term" value="P:ribosomal small subunit biogenesis"/>
    <property type="evidence" value="ECO:0007669"/>
    <property type="project" value="TreeGrafter"/>
</dbReference>
<name>A0A507FAZ8_9FUNG</name>
<evidence type="ECO:0000256" key="3">
    <source>
        <dbReference type="ARBA" id="ARBA00022884"/>
    </source>
</evidence>
<feature type="compositionally biased region" description="Basic and acidic residues" evidence="7">
    <location>
        <begin position="194"/>
        <end position="203"/>
    </location>
</feature>
<dbReference type="GO" id="GO:0005763">
    <property type="term" value="C:mitochondrial small ribosomal subunit"/>
    <property type="evidence" value="ECO:0007669"/>
    <property type="project" value="TreeGrafter"/>
</dbReference>
<sequence>MEGMHPFSPTSLVKSPFDPAKGLVRMSWNKLNVFTLATKKQIDVSRRSVFQQKWAAKRELRAYHVPNITESQLLLRHWKSQLPLRQLTAKETENLPPVQALAFGELERRLDVVVFRSHFASSIFEARTAVVQGHVKVNGEKCPYPARRLHPGDMITINPKVVPTLIPKKAEAAAEATEEAVDGASETVASPDASKTEEAKSETSESAAAVAKENSEPTGEPTPEVSTAPDAEPAKATEEAKPSKISQTEILAAKHPNSLRFNALPFMAPWMFTPAYLEVCYNTCSTILLRTPLPQPGAVEIPSPHAPDMHALVYEWYSSIKRSKTKRPPAAEPLVVNGQSVRLKTKFDSIVRARLKNERDVKSKLWAEKDEEERVKAFESKVERAASASASL</sequence>
<reference evidence="9 10" key="1">
    <citation type="journal article" date="2019" name="Sci. Rep.">
        <title>Comparative genomics of chytrid fungi reveal insights into the obligate biotrophic and pathogenic lifestyle of Synchytrium endobioticum.</title>
        <authorList>
            <person name="van de Vossenberg B.T.L.H."/>
            <person name="Warris S."/>
            <person name="Nguyen H.D.T."/>
            <person name="van Gent-Pelzer M.P.E."/>
            <person name="Joly D.L."/>
            <person name="van de Geest H.C."/>
            <person name="Bonants P.J.M."/>
            <person name="Smith D.S."/>
            <person name="Levesque C.A."/>
            <person name="van der Lee T.A.J."/>
        </authorList>
    </citation>
    <scope>NUCLEOTIDE SEQUENCE [LARGE SCALE GENOMIC DNA]</scope>
    <source>
        <strain evidence="9 10">CBS 675.73</strain>
    </source>
</reference>
<dbReference type="Proteomes" id="UP000320333">
    <property type="component" value="Unassembled WGS sequence"/>
</dbReference>
<dbReference type="SUPFAM" id="SSF55174">
    <property type="entry name" value="Alpha-L RNA-binding motif"/>
    <property type="match status" value="1"/>
</dbReference>
<dbReference type="GO" id="GO:0019843">
    <property type="term" value="F:rRNA binding"/>
    <property type="evidence" value="ECO:0007669"/>
    <property type="project" value="UniProtKB-KW"/>
</dbReference>
<keyword evidence="10" id="KW-1185">Reference proteome</keyword>
<dbReference type="InterPro" id="IPR022801">
    <property type="entry name" value="Ribosomal_uS4"/>
</dbReference>
<dbReference type="Pfam" id="PF01479">
    <property type="entry name" value="S4"/>
    <property type="match status" value="1"/>
</dbReference>
<evidence type="ECO:0000256" key="5">
    <source>
        <dbReference type="ARBA" id="ARBA00023274"/>
    </source>
</evidence>
<dbReference type="PANTHER" id="PTHR11831">
    <property type="entry name" value="30S 40S RIBOSOMAL PROTEIN"/>
    <property type="match status" value="1"/>
</dbReference>
<dbReference type="AlphaFoldDB" id="A0A507FAZ8"/>
<dbReference type="Gene3D" id="3.10.290.10">
    <property type="entry name" value="RNA-binding S4 domain"/>
    <property type="match status" value="1"/>
</dbReference>
<keyword evidence="2" id="KW-0699">rRNA-binding</keyword>
<dbReference type="PROSITE" id="PS50889">
    <property type="entry name" value="S4"/>
    <property type="match status" value="1"/>
</dbReference>
<organism evidence="9 10">
    <name type="scientific">Chytriomyces confervae</name>
    <dbReference type="NCBI Taxonomy" id="246404"/>
    <lineage>
        <taxon>Eukaryota</taxon>
        <taxon>Fungi</taxon>
        <taxon>Fungi incertae sedis</taxon>
        <taxon>Chytridiomycota</taxon>
        <taxon>Chytridiomycota incertae sedis</taxon>
        <taxon>Chytridiomycetes</taxon>
        <taxon>Chytridiales</taxon>
        <taxon>Chytriomycetaceae</taxon>
        <taxon>Chytriomyces</taxon>
    </lineage>
</organism>
<evidence type="ECO:0000256" key="4">
    <source>
        <dbReference type="ARBA" id="ARBA00022980"/>
    </source>
</evidence>